<comment type="caution">
    <text evidence="2">The sequence shown here is derived from an EMBL/GenBank/DDBJ whole genome shotgun (WGS) entry which is preliminary data.</text>
</comment>
<organism evidence="2 3">
    <name type="scientific">Euroglyphus maynei</name>
    <name type="common">Mayne's house dust mite</name>
    <dbReference type="NCBI Taxonomy" id="6958"/>
    <lineage>
        <taxon>Eukaryota</taxon>
        <taxon>Metazoa</taxon>
        <taxon>Ecdysozoa</taxon>
        <taxon>Arthropoda</taxon>
        <taxon>Chelicerata</taxon>
        <taxon>Arachnida</taxon>
        <taxon>Acari</taxon>
        <taxon>Acariformes</taxon>
        <taxon>Sarcoptiformes</taxon>
        <taxon>Astigmata</taxon>
        <taxon>Psoroptidia</taxon>
        <taxon>Analgoidea</taxon>
        <taxon>Pyroglyphidae</taxon>
        <taxon>Pyroglyphinae</taxon>
        <taxon>Euroglyphus</taxon>
    </lineage>
</organism>
<dbReference type="Proteomes" id="UP000194236">
    <property type="component" value="Unassembled WGS sequence"/>
</dbReference>
<evidence type="ECO:0000313" key="2">
    <source>
        <dbReference type="EMBL" id="OTF83340.1"/>
    </source>
</evidence>
<evidence type="ECO:0000313" key="3">
    <source>
        <dbReference type="Proteomes" id="UP000194236"/>
    </source>
</evidence>
<feature type="non-terminal residue" evidence="2">
    <location>
        <position position="224"/>
    </location>
</feature>
<accession>A0A1Y3BQU3</accession>
<dbReference type="AlphaFoldDB" id="A0A1Y3BQU3"/>
<feature type="non-terminal residue" evidence="2">
    <location>
        <position position="1"/>
    </location>
</feature>
<dbReference type="EMBL" id="MUJZ01004099">
    <property type="protein sequence ID" value="OTF83340.1"/>
    <property type="molecule type" value="Genomic_DNA"/>
</dbReference>
<reference evidence="2 3" key="1">
    <citation type="submission" date="2017-03" db="EMBL/GenBank/DDBJ databases">
        <title>Genome Survey of Euroglyphus maynei.</title>
        <authorList>
            <person name="Arlian L.G."/>
            <person name="Morgan M.S."/>
            <person name="Rider S.D."/>
        </authorList>
    </citation>
    <scope>NUCLEOTIDE SEQUENCE [LARGE SCALE GENOMIC DNA]</scope>
    <source>
        <strain evidence="2">Arlian Lab</strain>
        <tissue evidence="2">Whole body</tissue>
    </source>
</reference>
<proteinExistence type="predicted"/>
<gene>
    <name evidence="2" type="ORF">BLA29_005483</name>
</gene>
<name>A0A1Y3BQU3_EURMA</name>
<keyword evidence="3" id="KW-1185">Reference proteome</keyword>
<feature type="compositionally biased region" description="Low complexity" evidence="1">
    <location>
        <begin position="175"/>
        <end position="187"/>
    </location>
</feature>
<protein>
    <submittedName>
        <fullName evidence="2">Uncharacterized protein</fullName>
    </submittedName>
</protein>
<evidence type="ECO:0000256" key="1">
    <source>
        <dbReference type="SAM" id="MobiDB-lite"/>
    </source>
</evidence>
<sequence>ATTPNNNGNNGQQQLNQQYQFIGTPTGYHPLQLNNQTDLATLQSMGSHHHHYGTNASANTSHGLMPQTAIIYLQTSPTSGNPSTIQISSNDMNAINQLIAAGGATYATTADLNSLTNGQLTALSAANGQHQLQLQHNPHHNQQQQTQFATSTSSSAILAATSISGTSNQHHHLVQSSQQQQQQQQQQNRNDMTTAVATNGLATIGPDGTLTFLTDPTAAALAAA</sequence>
<feature type="region of interest" description="Disordered" evidence="1">
    <location>
        <begin position="166"/>
        <end position="191"/>
    </location>
</feature>